<protein>
    <recommendedName>
        <fullName evidence="5 6">Cell division protein FtsA</fullName>
    </recommendedName>
</protein>
<dbReference type="Pfam" id="PF14450">
    <property type="entry name" value="FtsA"/>
    <property type="match status" value="1"/>
</dbReference>
<organism evidence="8 9">
    <name type="scientific">Candidatus Harrisonbacteria bacterium RIFOXYA1_FULL_48_8</name>
    <dbReference type="NCBI Taxonomy" id="1798411"/>
    <lineage>
        <taxon>Bacteria</taxon>
        <taxon>Candidatus Harrisoniibacteriota</taxon>
    </lineage>
</organism>
<gene>
    <name evidence="5" type="primary">ftsA</name>
    <name evidence="8" type="ORF">A2214_01560</name>
</gene>
<dbReference type="GO" id="GO:0009898">
    <property type="term" value="C:cytoplasmic side of plasma membrane"/>
    <property type="evidence" value="ECO:0007669"/>
    <property type="project" value="UniProtKB-UniRule"/>
</dbReference>
<dbReference type="Pfam" id="PF02491">
    <property type="entry name" value="SHS2_FTSA"/>
    <property type="match status" value="1"/>
</dbReference>
<dbReference type="InterPro" id="IPR003494">
    <property type="entry name" value="SHS2_FtsA"/>
</dbReference>
<feature type="domain" description="SHS2" evidence="7">
    <location>
        <begin position="6"/>
        <end position="194"/>
    </location>
</feature>
<keyword evidence="3 5" id="KW-0472">Membrane</keyword>
<dbReference type="PANTHER" id="PTHR32432">
    <property type="entry name" value="CELL DIVISION PROTEIN FTSA-RELATED"/>
    <property type="match status" value="1"/>
</dbReference>
<dbReference type="EMBL" id="MHJN01000038">
    <property type="protein sequence ID" value="OGY68084.1"/>
    <property type="molecule type" value="Genomic_DNA"/>
</dbReference>
<dbReference type="PIRSF" id="PIRSF003101">
    <property type="entry name" value="FtsA"/>
    <property type="match status" value="1"/>
</dbReference>
<sequence length="412" mass="43893">MSSSYIVGLDIGSSSIKAAVAEVKKNKTLSLIQTFKMPSAGLRRGVVDDLQEATRAVSQVLGEIKKISNNAIKNIFLGVGSPDFKTQASKGMAAVVRADSEINQDDIDRATENAQAIKLPGNRSVVHYVTQQYVIDDMGDVKEPLGMVGNRLEVLSLIIHAFGPNVKNLTKCVESAGGGVAGLIFSPLAASRAILSKNQKELGTVLVDIGFGKTGISVYEESKLLHTAVFPIGSGHVTNDLAIRLKVSVPSAENIKLTLGSAVAKEIPTRENVDLNKFDSAARGAFSRRLIAETIEMRFAEIMELVNSELKMIGKAAHLPAGAVLVGGGSKLPAMVDLTKQELKLSAQVGVPNLSEVDVSKASSSISQLEDPEWACAFGLLLHGADRLNDAKAGRVNTVLEFFKKLFNIFTP</sequence>
<evidence type="ECO:0000256" key="5">
    <source>
        <dbReference type="HAMAP-Rule" id="MF_02033"/>
    </source>
</evidence>
<evidence type="ECO:0000256" key="4">
    <source>
        <dbReference type="ARBA" id="ARBA00023306"/>
    </source>
</evidence>
<evidence type="ECO:0000313" key="8">
    <source>
        <dbReference type="EMBL" id="OGY68084.1"/>
    </source>
</evidence>
<dbReference type="SUPFAM" id="SSF53067">
    <property type="entry name" value="Actin-like ATPase domain"/>
    <property type="match status" value="2"/>
</dbReference>
<accession>A0A1G1ZU62</accession>
<name>A0A1G1ZU62_9BACT</name>
<keyword evidence="2 5" id="KW-0132">Cell division</keyword>
<dbReference type="GO" id="GO:0043093">
    <property type="term" value="P:FtsZ-dependent cytokinesis"/>
    <property type="evidence" value="ECO:0007669"/>
    <property type="project" value="UniProtKB-UniRule"/>
</dbReference>
<keyword evidence="1 5" id="KW-1003">Cell membrane</keyword>
<comment type="caution">
    <text evidence="8">The sequence shown here is derived from an EMBL/GenBank/DDBJ whole genome shotgun (WGS) entry which is preliminary data.</text>
</comment>
<comment type="subcellular location">
    <subcellularLocation>
        <location evidence="5">Cell membrane</location>
        <topology evidence="5">Peripheral membrane protein</topology>
        <orientation evidence="5">Cytoplasmic side</orientation>
    </subcellularLocation>
    <text evidence="5">Localizes to the Z ring in an FtsZ-dependent manner. Targeted to the membrane through a conserved C-terminal amphipathic helix.</text>
</comment>
<evidence type="ECO:0000256" key="3">
    <source>
        <dbReference type="ARBA" id="ARBA00023136"/>
    </source>
</evidence>
<evidence type="ECO:0000259" key="7">
    <source>
        <dbReference type="SMART" id="SM00842"/>
    </source>
</evidence>
<evidence type="ECO:0000313" key="9">
    <source>
        <dbReference type="Proteomes" id="UP000176626"/>
    </source>
</evidence>
<evidence type="ECO:0000256" key="1">
    <source>
        <dbReference type="ARBA" id="ARBA00022475"/>
    </source>
</evidence>
<evidence type="ECO:0000256" key="6">
    <source>
        <dbReference type="PIRNR" id="PIRNR003101"/>
    </source>
</evidence>
<dbReference type="HAMAP" id="MF_02033">
    <property type="entry name" value="FtsA"/>
    <property type="match status" value="1"/>
</dbReference>
<dbReference type="Gene3D" id="3.30.420.40">
    <property type="match status" value="2"/>
</dbReference>
<dbReference type="AlphaFoldDB" id="A0A1G1ZU62"/>
<reference evidence="8 9" key="1">
    <citation type="journal article" date="2016" name="Nat. Commun.">
        <title>Thousands of microbial genomes shed light on interconnected biogeochemical processes in an aquifer system.</title>
        <authorList>
            <person name="Anantharaman K."/>
            <person name="Brown C.T."/>
            <person name="Hug L.A."/>
            <person name="Sharon I."/>
            <person name="Castelle C.J."/>
            <person name="Probst A.J."/>
            <person name="Thomas B.C."/>
            <person name="Singh A."/>
            <person name="Wilkins M.J."/>
            <person name="Karaoz U."/>
            <person name="Brodie E.L."/>
            <person name="Williams K.H."/>
            <person name="Hubbard S.S."/>
            <person name="Banfield J.F."/>
        </authorList>
    </citation>
    <scope>NUCLEOTIDE SEQUENCE [LARGE SCALE GENOMIC DNA]</scope>
</reference>
<keyword evidence="4 5" id="KW-0131">Cell cycle</keyword>
<comment type="function">
    <text evidence="5 6">Cell division protein that is involved in the assembly of the Z ring. May serve as a membrane anchor for the Z ring.</text>
</comment>
<dbReference type="InterPro" id="IPR043129">
    <property type="entry name" value="ATPase_NBD"/>
</dbReference>
<dbReference type="InterPro" id="IPR050696">
    <property type="entry name" value="FtsA/MreB"/>
</dbReference>
<evidence type="ECO:0000256" key="2">
    <source>
        <dbReference type="ARBA" id="ARBA00022618"/>
    </source>
</evidence>
<proteinExistence type="inferred from homology"/>
<dbReference type="SMART" id="SM00842">
    <property type="entry name" value="FtsA"/>
    <property type="match status" value="1"/>
</dbReference>
<dbReference type="Proteomes" id="UP000176626">
    <property type="component" value="Unassembled WGS sequence"/>
</dbReference>
<dbReference type="Gene3D" id="3.30.1490.110">
    <property type="match status" value="1"/>
</dbReference>
<dbReference type="PANTHER" id="PTHR32432:SF4">
    <property type="entry name" value="CELL DIVISION PROTEIN FTSA"/>
    <property type="match status" value="1"/>
</dbReference>
<dbReference type="NCBIfam" id="TIGR01174">
    <property type="entry name" value="ftsA"/>
    <property type="match status" value="1"/>
</dbReference>
<dbReference type="GO" id="GO:0032153">
    <property type="term" value="C:cell division site"/>
    <property type="evidence" value="ECO:0007669"/>
    <property type="project" value="UniProtKB-UniRule"/>
</dbReference>
<comment type="similarity">
    <text evidence="5 6">Belongs to the FtsA/MreB family.</text>
</comment>
<dbReference type="CDD" id="cd24048">
    <property type="entry name" value="ASKHA_NBD_FtsA"/>
    <property type="match status" value="1"/>
</dbReference>
<dbReference type="InterPro" id="IPR020823">
    <property type="entry name" value="Cell_div_FtsA"/>
</dbReference>
<comment type="subunit">
    <text evidence="5">Self-interacts. Interacts with FtsZ.</text>
</comment>